<evidence type="ECO:0000256" key="1">
    <source>
        <dbReference type="ARBA" id="ARBA00001966"/>
    </source>
</evidence>
<dbReference type="SFLD" id="SFLDG01387">
    <property type="entry name" value="BtrN-like_SPASM_domain_contain"/>
    <property type="match status" value="1"/>
</dbReference>
<comment type="cofactor">
    <cofactor evidence="1">
        <name>[4Fe-4S] cluster</name>
        <dbReference type="ChEBI" id="CHEBI:49883"/>
    </cofactor>
</comment>
<keyword evidence="3" id="KW-0949">S-adenosyl-L-methionine</keyword>
<dbReference type="PANTHER" id="PTHR11228:SF7">
    <property type="entry name" value="PQQA PEPTIDE CYCLASE"/>
    <property type="match status" value="1"/>
</dbReference>
<evidence type="ECO:0000313" key="9">
    <source>
        <dbReference type="Proteomes" id="UP001201449"/>
    </source>
</evidence>
<dbReference type="InterPro" id="IPR013785">
    <property type="entry name" value="Aldolase_TIM"/>
</dbReference>
<organism evidence="8 9">
    <name type="scientific">Mariniradius sediminis</name>
    <dbReference type="NCBI Taxonomy" id="2909237"/>
    <lineage>
        <taxon>Bacteria</taxon>
        <taxon>Pseudomonadati</taxon>
        <taxon>Bacteroidota</taxon>
        <taxon>Cytophagia</taxon>
        <taxon>Cytophagales</taxon>
        <taxon>Cyclobacteriaceae</taxon>
        <taxon>Mariniradius</taxon>
    </lineage>
</organism>
<reference evidence="8 9" key="1">
    <citation type="submission" date="2022-01" db="EMBL/GenBank/DDBJ databases">
        <title>Mariniradius saccharolyticus sp. nov., isolated from sediment of a river.</title>
        <authorList>
            <person name="Liu H."/>
        </authorList>
    </citation>
    <scope>NUCLEOTIDE SEQUENCE [LARGE SCALE GENOMIC DNA]</scope>
    <source>
        <strain evidence="8 9">RY-2</strain>
    </source>
</reference>
<keyword evidence="5" id="KW-0408">Iron</keyword>
<comment type="caution">
    <text evidence="8">The sequence shown here is derived from an EMBL/GenBank/DDBJ whole genome shotgun (WGS) entry which is preliminary data.</text>
</comment>
<evidence type="ECO:0000259" key="7">
    <source>
        <dbReference type="PROSITE" id="PS51918"/>
    </source>
</evidence>
<proteinExistence type="predicted"/>
<evidence type="ECO:0000256" key="4">
    <source>
        <dbReference type="ARBA" id="ARBA00022723"/>
    </source>
</evidence>
<keyword evidence="2" id="KW-0004">4Fe-4S</keyword>
<sequence length="334" mass="39119">MKNQWHTGLAWLRYLSLKKLYNFTLLYFSFQLSQIIRKPIHWGKPTTLSIEPTTSCNLRCPECPSGLRSFTRPTGMLSKQLFEKAIEQSKDYLTYLHLYFQGEPFLHPEFLELVSLADQNQIFTATSTNAHYIHEDNVDKILQSGLKQLIVSMDGMTQEVYQDYRIGGKLEKVQKGLSLLLNRRRETKNTYPRIVLQYLVTGKNEQQIPALKDWARTIGVDELQLKTTQIYDFEDGSDLIPKDLNYSRYIPTANGKWKLKKTIENKCWRMWQGAVITWDGRMLPCCFDKDGKYTMGKLPEQTIPAIWSNSKYQNFRKMLLQNRKQIDICQNCTE</sequence>
<dbReference type="InterPro" id="IPR034391">
    <property type="entry name" value="AdoMet-like_SPASM_containing"/>
</dbReference>
<dbReference type="InterPro" id="IPR023885">
    <property type="entry name" value="4Fe4S-binding_SPASM_dom"/>
</dbReference>
<dbReference type="EMBL" id="JAKEVZ010000019">
    <property type="protein sequence ID" value="MCF1753015.1"/>
    <property type="molecule type" value="Genomic_DNA"/>
</dbReference>
<keyword evidence="4" id="KW-0479">Metal-binding</keyword>
<dbReference type="SFLD" id="SFLDG01067">
    <property type="entry name" value="SPASM/twitch_domain_containing"/>
    <property type="match status" value="1"/>
</dbReference>
<keyword evidence="9" id="KW-1185">Reference proteome</keyword>
<dbReference type="InterPro" id="IPR050377">
    <property type="entry name" value="Radical_SAM_PqqE_MftC-like"/>
</dbReference>
<protein>
    <submittedName>
        <fullName evidence="8">SPASM domain-containing protein</fullName>
    </submittedName>
</protein>
<dbReference type="PANTHER" id="PTHR11228">
    <property type="entry name" value="RADICAL SAM DOMAIN PROTEIN"/>
    <property type="match status" value="1"/>
</dbReference>
<evidence type="ECO:0000256" key="6">
    <source>
        <dbReference type="ARBA" id="ARBA00023014"/>
    </source>
</evidence>
<accession>A0ABS9BZE3</accession>
<dbReference type="Pfam" id="PF13186">
    <property type="entry name" value="SPASM"/>
    <property type="match status" value="1"/>
</dbReference>
<evidence type="ECO:0000256" key="3">
    <source>
        <dbReference type="ARBA" id="ARBA00022691"/>
    </source>
</evidence>
<gene>
    <name evidence="8" type="ORF">L0U89_18290</name>
</gene>
<dbReference type="PROSITE" id="PS51918">
    <property type="entry name" value="RADICAL_SAM"/>
    <property type="match status" value="1"/>
</dbReference>
<keyword evidence="6" id="KW-0411">Iron-sulfur</keyword>
<dbReference type="SUPFAM" id="SSF102114">
    <property type="entry name" value="Radical SAM enzymes"/>
    <property type="match status" value="1"/>
</dbReference>
<dbReference type="Gene3D" id="3.20.20.70">
    <property type="entry name" value="Aldolase class I"/>
    <property type="match status" value="1"/>
</dbReference>
<name>A0ABS9BZE3_9BACT</name>
<dbReference type="InterPro" id="IPR007197">
    <property type="entry name" value="rSAM"/>
</dbReference>
<evidence type="ECO:0000313" key="8">
    <source>
        <dbReference type="EMBL" id="MCF1753015.1"/>
    </source>
</evidence>
<dbReference type="Proteomes" id="UP001201449">
    <property type="component" value="Unassembled WGS sequence"/>
</dbReference>
<dbReference type="SFLD" id="SFLDS00029">
    <property type="entry name" value="Radical_SAM"/>
    <property type="match status" value="1"/>
</dbReference>
<dbReference type="Pfam" id="PF04055">
    <property type="entry name" value="Radical_SAM"/>
    <property type="match status" value="1"/>
</dbReference>
<dbReference type="InterPro" id="IPR058240">
    <property type="entry name" value="rSAM_sf"/>
</dbReference>
<feature type="domain" description="Radical SAM core" evidence="7">
    <location>
        <begin position="42"/>
        <end position="259"/>
    </location>
</feature>
<dbReference type="RefSeq" id="WP_234862847.1">
    <property type="nucleotide sequence ID" value="NZ_JAKEVZ010000019.1"/>
</dbReference>
<evidence type="ECO:0000256" key="2">
    <source>
        <dbReference type="ARBA" id="ARBA00022485"/>
    </source>
</evidence>
<dbReference type="CDD" id="cd01335">
    <property type="entry name" value="Radical_SAM"/>
    <property type="match status" value="1"/>
</dbReference>
<evidence type="ECO:0000256" key="5">
    <source>
        <dbReference type="ARBA" id="ARBA00023004"/>
    </source>
</evidence>